<dbReference type="InterPro" id="IPR027417">
    <property type="entry name" value="P-loop_NTPase"/>
</dbReference>
<name>A0ABT0K907_9GAMM</name>
<evidence type="ECO:0000256" key="1">
    <source>
        <dbReference type="SAM" id="Phobius"/>
    </source>
</evidence>
<gene>
    <name evidence="2" type="ORF">KAJ71_05670</name>
</gene>
<sequence>MNTAQKFNSLYNDVARNIEQTLKDISGLKVDNKEGKAHLNVMTEQLSELHNNFSNELLFLEQNAEWDKFTLAFFGETNAGKSTLIESLRILFNEGSRQQLLASNENDLNKAEQALTTCVEQVRADFGTLYSDMTQRVSDIHCASLELVRIIDSESALRLKVELDESQSRQQLELEESAARLAILEKTSFAKSRNKIFASAFIGLAIGAGAMYLISELAGH</sequence>
<organism evidence="2 3">
    <name type="scientific">Serratia silvae</name>
    <dbReference type="NCBI Taxonomy" id="2824122"/>
    <lineage>
        <taxon>Bacteria</taxon>
        <taxon>Pseudomonadati</taxon>
        <taxon>Pseudomonadota</taxon>
        <taxon>Gammaproteobacteria</taxon>
        <taxon>Enterobacterales</taxon>
        <taxon>Yersiniaceae</taxon>
        <taxon>Serratia</taxon>
    </lineage>
</organism>
<reference evidence="2" key="1">
    <citation type="submission" date="2021-04" db="EMBL/GenBank/DDBJ databases">
        <title>Genome sequence of Serratia sp. arafor3.</title>
        <authorList>
            <person name="Besaury L."/>
        </authorList>
    </citation>
    <scope>NUCLEOTIDE SEQUENCE</scope>
    <source>
        <strain evidence="2">Arafor3</strain>
    </source>
</reference>
<dbReference type="RefSeq" id="WP_248944803.1">
    <property type="nucleotide sequence ID" value="NZ_CBCSGY010000036.1"/>
</dbReference>
<keyword evidence="1" id="KW-0812">Transmembrane</keyword>
<dbReference type="Gene3D" id="3.40.50.300">
    <property type="entry name" value="P-loop containing nucleotide triphosphate hydrolases"/>
    <property type="match status" value="1"/>
</dbReference>
<keyword evidence="1" id="KW-0472">Membrane</keyword>
<keyword evidence="3" id="KW-1185">Reference proteome</keyword>
<dbReference type="EMBL" id="JAGQDC010000003">
    <property type="protein sequence ID" value="MCL1028523.1"/>
    <property type="molecule type" value="Genomic_DNA"/>
</dbReference>
<keyword evidence="1" id="KW-1133">Transmembrane helix</keyword>
<comment type="caution">
    <text evidence="2">The sequence shown here is derived from an EMBL/GenBank/DDBJ whole genome shotgun (WGS) entry which is preliminary data.</text>
</comment>
<accession>A0ABT0K907</accession>
<protein>
    <submittedName>
        <fullName evidence="2">Uncharacterized protein</fullName>
    </submittedName>
</protein>
<feature type="transmembrane region" description="Helical" evidence="1">
    <location>
        <begin position="196"/>
        <end position="214"/>
    </location>
</feature>
<proteinExistence type="predicted"/>
<evidence type="ECO:0000313" key="2">
    <source>
        <dbReference type="EMBL" id="MCL1028523.1"/>
    </source>
</evidence>
<dbReference type="Proteomes" id="UP001165275">
    <property type="component" value="Unassembled WGS sequence"/>
</dbReference>
<evidence type="ECO:0000313" key="3">
    <source>
        <dbReference type="Proteomes" id="UP001165275"/>
    </source>
</evidence>
<dbReference type="SUPFAM" id="SSF52540">
    <property type="entry name" value="P-loop containing nucleoside triphosphate hydrolases"/>
    <property type="match status" value="2"/>
</dbReference>